<dbReference type="InterPro" id="IPR057135">
    <property type="entry name" value="At4g27190-like_LRR"/>
</dbReference>
<proteinExistence type="inferred from homology"/>
<dbReference type="Proteomes" id="UP000009183">
    <property type="component" value="Chromosome 14"/>
</dbReference>
<dbReference type="HOGENOM" id="CLU_000427_3_1_1"/>
<accession>F6H631</accession>
<feature type="domain" description="Disease resistance protein At4g27190-like leucine-rich repeats" evidence="6">
    <location>
        <begin position="258"/>
        <end position="389"/>
    </location>
</feature>
<dbReference type="eggNOG" id="KOG4658">
    <property type="taxonomic scope" value="Eukaryota"/>
</dbReference>
<comment type="similarity">
    <text evidence="1">Belongs to the disease resistance NB-LRR family.</text>
</comment>
<evidence type="ECO:0000256" key="4">
    <source>
        <dbReference type="ARBA" id="ARBA00022840"/>
    </source>
</evidence>
<dbReference type="SUPFAM" id="SSF52540">
    <property type="entry name" value="P-loop containing nucleoside triphosphate hydrolases"/>
    <property type="match status" value="1"/>
</dbReference>
<dbReference type="Pfam" id="PF00931">
    <property type="entry name" value="NB-ARC"/>
    <property type="match status" value="1"/>
</dbReference>
<dbReference type="GO" id="GO:0043531">
    <property type="term" value="F:ADP binding"/>
    <property type="evidence" value="ECO:0007669"/>
    <property type="project" value="InterPro"/>
</dbReference>
<dbReference type="Gene3D" id="3.40.50.300">
    <property type="entry name" value="P-loop containing nucleotide triphosphate hydrolases"/>
    <property type="match status" value="1"/>
</dbReference>
<dbReference type="PaxDb" id="29760-VIT_14s0036g00240.t01"/>
<dbReference type="EMBL" id="FN595241">
    <property type="protein sequence ID" value="CCB47671.1"/>
    <property type="molecule type" value="Genomic_DNA"/>
</dbReference>
<dbReference type="PANTHER" id="PTHR33463">
    <property type="entry name" value="NB-ARC DOMAIN-CONTAINING PROTEIN-RELATED"/>
    <property type="match status" value="1"/>
</dbReference>
<dbReference type="Gene3D" id="3.80.10.10">
    <property type="entry name" value="Ribonuclease Inhibitor"/>
    <property type="match status" value="1"/>
</dbReference>
<dbReference type="AlphaFoldDB" id="F6H631"/>
<protein>
    <submittedName>
        <fullName evidence="7">Uncharacterized protein</fullName>
    </submittedName>
</protein>
<dbReference type="PRINTS" id="PR00364">
    <property type="entry name" value="DISEASERSIST"/>
</dbReference>
<keyword evidence="4" id="KW-0067">ATP-binding</keyword>
<keyword evidence="2" id="KW-0547">Nucleotide-binding</keyword>
<dbReference type="InterPro" id="IPR042197">
    <property type="entry name" value="Apaf_helical"/>
</dbReference>
<dbReference type="InterPro" id="IPR002182">
    <property type="entry name" value="NB-ARC"/>
</dbReference>
<dbReference type="FunFam" id="3.40.50.300:FF:001091">
    <property type="entry name" value="Probable disease resistance protein At1g61300"/>
    <property type="match status" value="1"/>
</dbReference>
<dbReference type="InterPro" id="IPR050905">
    <property type="entry name" value="Plant_NBS-LRR"/>
</dbReference>
<sequence length="496" mass="55696">MFVSPEKPKGQQEPCGKEAFQLLYPLLSFYTFMEALRDADINRIGVWGMGGVGKSTLVKRVAEEAEQEELFHKVVTASVFQTPDYKEIQQQIAEKLGMKFEEVSEQGRAGRLHQRIKQENTILIILDDLWAELELEKVGIPSPDDHKGCKLVLTSRNKQVLSNEMSTQKDFRVQHLQEDETWILFKNTAGDSIENPELQPIAVDVVKECAGLPIAIVTVAKALKNKNVSIWKDALQQLNSQTSTNITGMETKVAFPNLEELELGLNRDTEIWPEQFPVDSFPRLRVLDVCEDRDILVVIPSFMLQILHNLEVLNVGRCSSVNEVFQLEGLDEENQAKRLGRLREIELYDLPGLTHLWKENSKPGLDLQGLESLVVRHCVSLINLVPSSVSFQNLATLDVQSCGSLRSLISPSVAKSLVKLKTLKIGGSDMMEEVVANEGGEATDEITFYKLQHMELLYLPTCESIQACQMMEELLGQVMAKLLEAQIHEEPSFGAP</sequence>
<dbReference type="GO" id="GO:0006952">
    <property type="term" value="P:defense response"/>
    <property type="evidence" value="ECO:0007669"/>
    <property type="project" value="UniProtKB-KW"/>
</dbReference>
<name>F6H631_VITVI</name>
<dbReference type="InParanoid" id="F6H631"/>
<dbReference type="Gene3D" id="1.10.8.430">
    <property type="entry name" value="Helical domain of apoptotic protease-activating factors"/>
    <property type="match status" value="1"/>
</dbReference>
<organism evidence="7 8">
    <name type="scientific">Vitis vinifera</name>
    <name type="common">Grape</name>
    <dbReference type="NCBI Taxonomy" id="29760"/>
    <lineage>
        <taxon>Eukaryota</taxon>
        <taxon>Viridiplantae</taxon>
        <taxon>Streptophyta</taxon>
        <taxon>Embryophyta</taxon>
        <taxon>Tracheophyta</taxon>
        <taxon>Spermatophyta</taxon>
        <taxon>Magnoliopsida</taxon>
        <taxon>eudicotyledons</taxon>
        <taxon>Gunneridae</taxon>
        <taxon>Pentapetalae</taxon>
        <taxon>rosids</taxon>
        <taxon>Vitales</taxon>
        <taxon>Vitaceae</taxon>
        <taxon>Viteae</taxon>
        <taxon>Vitis</taxon>
    </lineage>
</organism>
<evidence type="ECO:0000256" key="2">
    <source>
        <dbReference type="ARBA" id="ARBA00022741"/>
    </source>
</evidence>
<keyword evidence="8" id="KW-1185">Reference proteome</keyword>
<evidence type="ECO:0000313" key="8">
    <source>
        <dbReference type="Proteomes" id="UP000009183"/>
    </source>
</evidence>
<evidence type="ECO:0000259" key="6">
    <source>
        <dbReference type="Pfam" id="PF23247"/>
    </source>
</evidence>
<dbReference type="GO" id="GO:0005524">
    <property type="term" value="F:ATP binding"/>
    <property type="evidence" value="ECO:0007669"/>
    <property type="project" value="UniProtKB-KW"/>
</dbReference>
<dbReference type="InterPro" id="IPR032675">
    <property type="entry name" value="LRR_dom_sf"/>
</dbReference>
<gene>
    <name evidence="7" type="ordered locus">VIT_14s0036g00240</name>
</gene>
<dbReference type="Pfam" id="PF23247">
    <property type="entry name" value="LRR_RPS2"/>
    <property type="match status" value="1"/>
</dbReference>
<dbReference type="InterPro" id="IPR027417">
    <property type="entry name" value="P-loop_NTPase"/>
</dbReference>
<dbReference type="SUPFAM" id="SSF52058">
    <property type="entry name" value="L domain-like"/>
    <property type="match status" value="1"/>
</dbReference>
<evidence type="ECO:0000259" key="5">
    <source>
        <dbReference type="Pfam" id="PF00931"/>
    </source>
</evidence>
<evidence type="ECO:0000256" key="3">
    <source>
        <dbReference type="ARBA" id="ARBA00022821"/>
    </source>
</evidence>
<feature type="domain" description="NB-ARC" evidence="5">
    <location>
        <begin position="37"/>
        <end position="190"/>
    </location>
</feature>
<keyword evidence="3" id="KW-0611">Plant defense</keyword>
<dbReference type="PANTHER" id="PTHR33463:SF198">
    <property type="entry name" value="RPP4C3"/>
    <property type="match status" value="1"/>
</dbReference>
<evidence type="ECO:0000256" key="1">
    <source>
        <dbReference type="ARBA" id="ARBA00008894"/>
    </source>
</evidence>
<evidence type="ECO:0000313" key="7">
    <source>
        <dbReference type="EMBL" id="CCB47671.1"/>
    </source>
</evidence>
<reference evidence="8" key="1">
    <citation type="journal article" date="2007" name="Nature">
        <title>The grapevine genome sequence suggests ancestral hexaploidization in major angiosperm phyla.</title>
        <authorList>
            <consortium name="The French-Italian Public Consortium for Grapevine Genome Characterization."/>
            <person name="Jaillon O."/>
            <person name="Aury J.-M."/>
            <person name="Noel B."/>
            <person name="Policriti A."/>
            <person name="Clepet C."/>
            <person name="Casagrande A."/>
            <person name="Choisne N."/>
            <person name="Aubourg S."/>
            <person name="Vitulo N."/>
            <person name="Jubin C."/>
            <person name="Vezzi A."/>
            <person name="Legeai F."/>
            <person name="Hugueney P."/>
            <person name="Dasilva C."/>
            <person name="Horner D."/>
            <person name="Mica E."/>
            <person name="Jublot D."/>
            <person name="Poulain J."/>
            <person name="Bruyere C."/>
            <person name="Billault A."/>
            <person name="Segurens B."/>
            <person name="Gouyvenoux M."/>
            <person name="Ugarte E."/>
            <person name="Cattonaro F."/>
            <person name="Anthouard V."/>
            <person name="Vico V."/>
            <person name="Del Fabbro C."/>
            <person name="Alaux M."/>
            <person name="Di Gaspero G."/>
            <person name="Dumas V."/>
            <person name="Felice N."/>
            <person name="Paillard S."/>
            <person name="Juman I."/>
            <person name="Moroldo M."/>
            <person name="Scalabrin S."/>
            <person name="Canaguier A."/>
            <person name="Le Clainche I."/>
            <person name="Malacrida G."/>
            <person name="Durand E."/>
            <person name="Pesole G."/>
            <person name="Laucou V."/>
            <person name="Chatelet P."/>
            <person name="Merdinoglu D."/>
            <person name="Delledonne M."/>
            <person name="Pezzotti M."/>
            <person name="Lecharny A."/>
            <person name="Scarpelli C."/>
            <person name="Artiguenave F."/>
            <person name="Pe M.E."/>
            <person name="Valle G."/>
            <person name="Morgante M."/>
            <person name="Caboche M."/>
            <person name="Adam-Blondon A.-F."/>
            <person name="Weissenbach J."/>
            <person name="Quetier F."/>
            <person name="Wincker P."/>
        </authorList>
    </citation>
    <scope>NUCLEOTIDE SEQUENCE [LARGE SCALE GENOMIC DNA]</scope>
    <source>
        <strain evidence="8">cv. Pinot noir / PN40024</strain>
    </source>
</reference>